<sequence length="114" mass="13086">MYTVEDLERARADLASAERRLDDYDGNNPNKHRTQVAEAREHLYMVERALKRARLIPLTPHDELELALDEKYPGAGNKTTVEHEGKRYIKTFRPGATSLSGGVRFWIESWTEAS</sequence>
<dbReference type="EMBL" id="PVFR01000050">
    <property type="protein sequence ID" value="PRE47072.1"/>
    <property type="molecule type" value="Genomic_DNA"/>
</dbReference>
<dbReference type="Proteomes" id="UP000237811">
    <property type="component" value="Unassembled WGS sequence"/>
</dbReference>
<organism evidence="1 2">
    <name type="scientific">Burkholderia multivorans</name>
    <dbReference type="NCBI Taxonomy" id="87883"/>
    <lineage>
        <taxon>Bacteria</taxon>
        <taxon>Pseudomonadati</taxon>
        <taxon>Pseudomonadota</taxon>
        <taxon>Betaproteobacteria</taxon>
        <taxon>Burkholderiales</taxon>
        <taxon>Burkholderiaceae</taxon>
        <taxon>Burkholderia</taxon>
        <taxon>Burkholderia cepacia complex</taxon>
    </lineage>
</organism>
<dbReference type="RefSeq" id="WP_105777191.1">
    <property type="nucleotide sequence ID" value="NZ_CADFGT010000010.1"/>
</dbReference>
<evidence type="ECO:0000313" key="1">
    <source>
        <dbReference type="EMBL" id="PRE47072.1"/>
    </source>
</evidence>
<name>A0AB37AR58_9BURK</name>
<comment type="caution">
    <text evidence="1">The sequence shown here is derived from an EMBL/GenBank/DDBJ whole genome shotgun (WGS) entry which is preliminary data.</text>
</comment>
<accession>A0AB37AR58</accession>
<protein>
    <recommendedName>
        <fullName evidence="3">Bacteriophage protein</fullName>
    </recommendedName>
</protein>
<proteinExistence type="predicted"/>
<evidence type="ECO:0000313" key="2">
    <source>
        <dbReference type="Proteomes" id="UP000237811"/>
    </source>
</evidence>
<evidence type="ECO:0008006" key="3">
    <source>
        <dbReference type="Google" id="ProtNLM"/>
    </source>
</evidence>
<reference evidence="1 2" key="1">
    <citation type="submission" date="2018-03" db="EMBL/GenBank/DDBJ databases">
        <authorList>
            <person name="Nguyen K."/>
            <person name="Fouts D."/>
            <person name="Sutton G."/>
        </authorList>
    </citation>
    <scope>NUCLEOTIDE SEQUENCE [LARGE SCALE GENOMIC DNA]</scope>
    <source>
        <strain evidence="1 2">AU14328</strain>
    </source>
</reference>
<dbReference type="AlphaFoldDB" id="A0AB37AR58"/>
<gene>
    <name evidence="1" type="ORF">C6P99_16055</name>
</gene>